<dbReference type="EMBL" id="MDHH01000006">
    <property type="protein sequence ID" value="OUE00676.1"/>
    <property type="molecule type" value="Genomic_DNA"/>
</dbReference>
<organism evidence="1 2">
    <name type="scientific">Clavibacter michiganensis subsp. michiganensis</name>
    <dbReference type="NCBI Taxonomy" id="33013"/>
    <lineage>
        <taxon>Bacteria</taxon>
        <taxon>Bacillati</taxon>
        <taxon>Actinomycetota</taxon>
        <taxon>Actinomycetes</taxon>
        <taxon>Micrococcales</taxon>
        <taxon>Microbacteriaceae</taxon>
        <taxon>Clavibacter</taxon>
    </lineage>
</organism>
<comment type="caution">
    <text evidence="1">The sequence shown here is derived from an EMBL/GenBank/DDBJ whole genome shotgun (WGS) entry which is preliminary data.</text>
</comment>
<name>A0A251XF98_CLAMM</name>
<keyword evidence="2" id="KW-1185">Reference proteome</keyword>
<evidence type="ECO:0000313" key="2">
    <source>
        <dbReference type="Proteomes" id="UP000195062"/>
    </source>
</evidence>
<gene>
    <name evidence="1" type="ORF">CMMCAS07_17390</name>
</gene>
<evidence type="ECO:0000313" key="1">
    <source>
        <dbReference type="EMBL" id="OUE00676.1"/>
    </source>
</evidence>
<dbReference type="Proteomes" id="UP000195062">
    <property type="component" value="Unassembled WGS sequence"/>
</dbReference>
<protein>
    <submittedName>
        <fullName evidence="1">Uncharacterized protein</fullName>
    </submittedName>
</protein>
<reference evidence="1 2" key="1">
    <citation type="submission" date="2016-08" db="EMBL/GenBank/DDBJ databases">
        <title>Genome sequence of Clavibacter michiganensis subsp. michiganensis strain CASJ007.</title>
        <authorList>
            <person name="Thapa S.P."/>
            <person name="Coaker G."/>
        </authorList>
    </citation>
    <scope>NUCLEOTIDE SEQUENCE [LARGE SCALE GENOMIC DNA]</scope>
    <source>
        <strain evidence="1">CASJ007</strain>
    </source>
</reference>
<sequence>MAEELEAEPLALARALDEAGHVGHGVTRVRDLDDAEVRVQRGEGVVGDLRLRGRDGGDEARLARRRVAHERHVGDDLELEDDVALVAARAEQREAGGLALRGGEGGVAEPALAGLGGDEPHAGRGHVGELVAVGVLDDGADGDVELERLAERAMAVVAHAGTAVARGAVRSAVVGQERGDLGVRDEDDVPAVAAVAAVGSREGLELLTADRDAAVPAVSRPQVEGHGVDECRHGCSSFLLEVFPAERRQGRAEARP</sequence>
<dbReference type="AlphaFoldDB" id="A0A251XF98"/>
<proteinExistence type="predicted"/>
<accession>A0A251XF98</accession>